<evidence type="ECO:0000256" key="2">
    <source>
        <dbReference type="PROSITE-ProRule" id="PRU00708"/>
    </source>
</evidence>
<feature type="repeat" description="PPR" evidence="2">
    <location>
        <begin position="265"/>
        <end position="299"/>
    </location>
</feature>
<feature type="repeat" description="PPR" evidence="2">
    <location>
        <begin position="366"/>
        <end position="400"/>
    </location>
</feature>
<dbReference type="PANTHER" id="PTHR47926">
    <property type="entry name" value="PENTATRICOPEPTIDE REPEAT-CONTAINING PROTEIN"/>
    <property type="match status" value="1"/>
</dbReference>
<dbReference type="FunFam" id="1.25.40.10:FF:000381">
    <property type="entry name" value="Pentatricopeptide repeat-containing protein"/>
    <property type="match status" value="1"/>
</dbReference>
<name>A0A9D5D5R4_9LILI</name>
<evidence type="ECO:0008006" key="5">
    <source>
        <dbReference type="Google" id="ProtNLM"/>
    </source>
</evidence>
<feature type="repeat" description="PPR" evidence="2">
    <location>
        <begin position="164"/>
        <end position="198"/>
    </location>
</feature>
<dbReference type="AlphaFoldDB" id="A0A9D5D5R4"/>
<dbReference type="InterPro" id="IPR002885">
    <property type="entry name" value="PPR_rpt"/>
</dbReference>
<dbReference type="InterPro" id="IPR011990">
    <property type="entry name" value="TPR-like_helical_dom_sf"/>
</dbReference>
<dbReference type="Proteomes" id="UP001085076">
    <property type="component" value="Miscellaneous, Linkage group lg01"/>
</dbReference>
<keyword evidence="1" id="KW-0677">Repeat</keyword>
<dbReference type="PANTHER" id="PTHR47926:SF532">
    <property type="entry name" value="PENTACOTRIPEPTIDE-REPEAT REGION OF PRORP DOMAIN-CONTAINING PROTEIN"/>
    <property type="match status" value="1"/>
</dbReference>
<dbReference type="EMBL" id="JAGGNH010000001">
    <property type="protein sequence ID" value="KAJ0985895.1"/>
    <property type="molecule type" value="Genomic_DNA"/>
</dbReference>
<dbReference type="InterPro" id="IPR046960">
    <property type="entry name" value="PPR_At4g14850-like_plant"/>
</dbReference>
<dbReference type="FunFam" id="1.25.40.10:FF:000090">
    <property type="entry name" value="Pentatricopeptide repeat-containing protein, chloroplastic"/>
    <property type="match status" value="1"/>
</dbReference>
<protein>
    <recommendedName>
        <fullName evidence="5">Pentatricopeptide repeat-containing protein</fullName>
    </recommendedName>
</protein>
<proteinExistence type="predicted"/>
<dbReference type="SUPFAM" id="SSF48452">
    <property type="entry name" value="TPR-like"/>
    <property type="match status" value="1"/>
</dbReference>
<comment type="caution">
    <text evidence="3">The sequence shown here is derived from an EMBL/GenBank/DDBJ whole genome shotgun (WGS) entry which is preliminary data.</text>
</comment>
<keyword evidence="4" id="KW-1185">Reference proteome</keyword>
<dbReference type="GO" id="GO:0009451">
    <property type="term" value="P:RNA modification"/>
    <property type="evidence" value="ECO:0007669"/>
    <property type="project" value="InterPro"/>
</dbReference>
<evidence type="ECO:0000313" key="3">
    <source>
        <dbReference type="EMBL" id="KAJ0985895.1"/>
    </source>
</evidence>
<reference evidence="3" key="1">
    <citation type="submission" date="2021-03" db="EMBL/GenBank/DDBJ databases">
        <authorList>
            <person name="Li Z."/>
            <person name="Yang C."/>
        </authorList>
    </citation>
    <scope>NUCLEOTIDE SEQUENCE</scope>
    <source>
        <strain evidence="3">Dzin_1.0</strain>
        <tissue evidence="3">Leaf</tissue>
    </source>
</reference>
<dbReference type="Gene3D" id="1.25.40.10">
    <property type="entry name" value="Tetratricopeptide repeat domain"/>
    <property type="match status" value="5"/>
</dbReference>
<evidence type="ECO:0000256" key="1">
    <source>
        <dbReference type="ARBA" id="ARBA00022737"/>
    </source>
</evidence>
<dbReference type="Pfam" id="PF13041">
    <property type="entry name" value="PPR_2"/>
    <property type="match status" value="4"/>
</dbReference>
<dbReference type="PROSITE" id="PS51375">
    <property type="entry name" value="PPR"/>
    <property type="match status" value="4"/>
</dbReference>
<dbReference type="OrthoDB" id="1890277at2759"/>
<dbReference type="NCBIfam" id="TIGR00756">
    <property type="entry name" value="PPR"/>
    <property type="match status" value="5"/>
</dbReference>
<dbReference type="FunFam" id="1.25.40.10:FF:000344">
    <property type="entry name" value="Pentatricopeptide repeat-containing protein"/>
    <property type="match status" value="1"/>
</dbReference>
<organism evidence="3 4">
    <name type="scientific">Dioscorea zingiberensis</name>
    <dbReference type="NCBI Taxonomy" id="325984"/>
    <lineage>
        <taxon>Eukaryota</taxon>
        <taxon>Viridiplantae</taxon>
        <taxon>Streptophyta</taxon>
        <taxon>Embryophyta</taxon>
        <taxon>Tracheophyta</taxon>
        <taxon>Spermatophyta</taxon>
        <taxon>Magnoliopsida</taxon>
        <taxon>Liliopsida</taxon>
        <taxon>Dioscoreales</taxon>
        <taxon>Dioscoreaceae</taxon>
        <taxon>Dioscorea</taxon>
    </lineage>
</organism>
<dbReference type="InterPro" id="IPR046848">
    <property type="entry name" value="E_motif"/>
</dbReference>
<sequence>MVALIPPRISSLRPLVSPVQLHLNAYSSTYETNEQLKMLINSHRLLDARRLFDQMPYRDSISWTTIISGYLRSSYVFEALSLFSILLSAHPSLPLDPFLLSLALKACSFSPSHLPLASSLHSLSFKSGLLPSSPFVSTSLLHTYSNGNLLSHALQLFDEMPQRNTVAYTAAITALVRSSRYSAALRLFTSMRPCGLPWDSHTYAIILKACANARMLIRGREIHSFTAKLGLDSTSFVANTLASMYSKCGDMHSALVLFHRIRSRDVVSWTNVIAAYAQTGQNVDAVRAFVSMRDSGVSPNEYTYAAVVSACTALTRVDWGEQLHAHVFNRGFASAMSVANSLVTMYSRAGRLHFADVLFREMLVKDLVSWSAIISAYAQEGHVEESFGIFEQMQDSATAPNEFPLASLLSACAGAAVLEPGRQVHALALRAGLGREAMLSSALINMYSKCGSIGEAHKVFDELDHDDVVSWTAMINGYAEHGLSLLAIDMFDKMPAVGLAPDYVTFVGVLSACSHAGLVDLGLKYFKTMKEKYGIEPGREHYGCMVDLLGRAGRLRDAEKVIDEMPQTPDDVVWSALLRASRVHGDVECGRRAAERILEEQPGCAGTHITMSNIYAAKGMWGNAAAMRRAMRSKGVRKEAGWSWIELGDNILVFTAGDRTHWEHDISGMLELVDCMARIDPTGKELIDLQLDPLNY</sequence>
<dbReference type="Pfam" id="PF01535">
    <property type="entry name" value="PPR"/>
    <property type="match status" value="4"/>
</dbReference>
<evidence type="ECO:0000313" key="4">
    <source>
        <dbReference type="Proteomes" id="UP001085076"/>
    </source>
</evidence>
<feature type="repeat" description="PPR" evidence="2">
    <location>
        <begin position="467"/>
        <end position="501"/>
    </location>
</feature>
<gene>
    <name evidence="3" type="ORF">J5N97_004251</name>
</gene>
<reference evidence="3" key="2">
    <citation type="journal article" date="2022" name="Hortic Res">
        <title>The genome of Dioscorea zingiberensis sheds light on the biosynthesis, origin and evolution of the medicinally important diosgenin saponins.</title>
        <authorList>
            <person name="Li Y."/>
            <person name="Tan C."/>
            <person name="Li Z."/>
            <person name="Guo J."/>
            <person name="Li S."/>
            <person name="Chen X."/>
            <person name="Wang C."/>
            <person name="Dai X."/>
            <person name="Yang H."/>
            <person name="Song W."/>
            <person name="Hou L."/>
            <person name="Xu J."/>
            <person name="Tong Z."/>
            <person name="Xu A."/>
            <person name="Yuan X."/>
            <person name="Wang W."/>
            <person name="Yang Q."/>
            <person name="Chen L."/>
            <person name="Sun Z."/>
            <person name="Wang K."/>
            <person name="Pan B."/>
            <person name="Chen J."/>
            <person name="Bao Y."/>
            <person name="Liu F."/>
            <person name="Qi X."/>
            <person name="Gang D.R."/>
            <person name="Wen J."/>
            <person name="Li J."/>
        </authorList>
    </citation>
    <scope>NUCLEOTIDE SEQUENCE</scope>
    <source>
        <strain evidence="3">Dzin_1.0</strain>
    </source>
</reference>
<dbReference type="GO" id="GO:0003723">
    <property type="term" value="F:RNA binding"/>
    <property type="evidence" value="ECO:0007669"/>
    <property type="project" value="InterPro"/>
</dbReference>
<dbReference type="Pfam" id="PF20431">
    <property type="entry name" value="E_motif"/>
    <property type="match status" value="1"/>
</dbReference>
<accession>A0A9D5D5R4</accession>